<feature type="region of interest" description="Disordered" evidence="1">
    <location>
        <begin position="1"/>
        <end position="20"/>
    </location>
</feature>
<evidence type="ECO:0000256" key="1">
    <source>
        <dbReference type="SAM" id="MobiDB-lite"/>
    </source>
</evidence>
<dbReference type="OrthoDB" id="8256410at2"/>
<evidence type="ECO:0000313" key="3">
    <source>
        <dbReference type="Proteomes" id="UP000215884"/>
    </source>
</evidence>
<dbReference type="KEGG" id="brq:CIT40_03365"/>
<accession>A0A2U8PN04</accession>
<keyword evidence="3" id="KW-1185">Reference proteome</keyword>
<proteinExistence type="predicted"/>
<sequence>MTNVIQFHSKHRAREAPQEITESSTHLRAAALCASARDALCLLTGQFELAIHHARAIESRIRDIEARQQFADRIELTQRLLEIARLKILLL</sequence>
<protein>
    <submittedName>
        <fullName evidence="2">Uncharacterized protein</fullName>
    </submittedName>
</protein>
<dbReference type="EMBL" id="CP029426">
    <property type="protein sequence ID" value="AWL99148.1"/>
    <property type="molecule type" value="Genomic_DNA"/>
</dbReference>
<reference evidence="2 3" key="2">
    <citation type="journal article" date="2019" name="Int. J. Syst. Evol. Microbiol.">
        <title>Description and complete genome sequence of Bradyrhizobium amphicarpaeae sp. nov., harbouring photosystem and nitrogen-fixation genes.</title>
        <authorList>
            <person name="Bromfield E.S.P."/>
            <person name="Cloutier S."/>
            <person name="Nguyen H.D.T."/>
        </authorList>
    </citation>
    <scope>NUCLEOTIDE SEQUENCE [LARGE SCALE GENOMIC DNA]</scope>
    <source>
        <strain evidence="2 3">39S1MB</strain>
    </source>
</reference>
<gene>
    <name evidence="2" type="ORF">CIT40_03365</name>
</gene>
<dbReference type="RefSeq" id="WP_094896019.1">
    <property type="nucleotide sequence ID" value="NZ_CP029426.2"/>
</dbReference>
<dbReference type="Proteomes" id="UP000215884">
    <property type="component" value="Chromosome"/>
</dbReference>
<evidence type="ECO:0000313" key="2">
    <source>
        <dbReference type="EMBL" id="AWL99148.1"/>
    </source>
</evidence>
<organism evidence="2 3">
    <name type="scientific">Bradyrhizobium amphicarpaeae</name>
    <dbReference type="NCBI Taxonomy" id="1404768"/>
    <lineage>
        <taxon>Bacteria</taxon>
        <taxon>Pseudomonadati</taxon>
        <taxon>Pseudomonadota</taxon>
        <taxon>Alphaproteobacteria</taxon>
        <taxon>Hyphomicrobiales</taxon>
        <taxon>Nitrobacteraceae</taxon>
        <taxon>Bradyrhizobium</taxon>
    </lineage>
</organism>
<dbReference type="AlphaFoldDB" id="A0A2U8PN04"/>
<reference evidence="2 3" key="1">
    <citation type="journal article" date="2017" name="Syst. Appl. Microbiol.">
        <title>Soybeans inoculated with root zone soils of Canadian native legumes harbour diverse and novel Bradyrhizobium spp. that possess agricultural potential.</title>
        <authorList>
            <person name="Bromfield E.S.P."/>
            <person name="Cloutier S."/>
            <person name="Tambong J.T."/>
            <person name="Tran Thi T.V."/>
        </authorList>
    </citation>
    <scope>NUCLEOTIDE SEQUENCE [LARGE SCALE GENOMIC DNA]</scope>
    <source>
        <strain evidence="2 3">39S1MB</strain>
    </source>
</reference>
<name>A0A2U8PN04_9BRAD</name>